<dbReference type="EMBL" id="FPBL01000001">
    <property type="protein sequence ID" value="SFU27500.1"/>
    <property type="molecule type" value="Genomic_DNA"/>
</dbReference>
<dbReference type="PANTHER" id="PTHR32125:SF4">
    <property type="entry name" value="2-C-METHYL-D-ERYTHRITOL 4-PHOSPHATE CYTIDYLYLTRANSFERASE, CHLOROPLASTIC"/>
    <property type="match status" value="1"/>
</dbReference>
<dbReference type="UniPathway" id="UPA00056">
    <property type="reaction ID" value="UER00093"/>
</dbReference>
<dbReference type="PANTHER" id="PTHR32125">
    <property type="entry name" value="2-C-METHYL-D-ERYTHRITOL 4-PHOSPHATE CYTIDYLYLTRANSFERASE, CHLOROPLASTIC"/>
    <property type="match status" value="1"/>
</dbReference>
<gene>
    <name evidence="7" type="primary">ispD</name>
    <name evidence="8" type="ORF">SAMN05216339_10140</name>
</gene>
<feature type="site" description="Positions MEP for the nucleophilic attack" evidence="7">
    <location>
        <position position="160"/>
    </location>
</feature>
<dbReference type="InterPro" id="IPR034683">
    <property type="entry name" value="IspD/TarI"/>
</dbReference>
<evidence type="ECO:0000313" key="8">
    <source>
        <dbReference type="EMBL" id="SFU27500.1"/>
    </source>
</evidence>
<evidence type="ECO:0000256" key="3">
    <source>
        <dbReference type="ARBA" id="ARBA00009789"/>
    </source>
</evidence>
<evidence type="ECO:0000256" key="4">
    <source>
        <dbReference type="ARBA" id="ARBA00022679"/>
    </source>
</evidence>
<dbReference type="FunFam" id="3.90.550.10:FF:000003">
    <property type="entry name" value="2-C-methyl-D-erythritol 4-phosphate cytidylyltransferase"/>
    <property type="match status" value="1"/>
</dbReference>
<evidence type="ECO:0000256" key="7">
    <source>
        <dbReference type="HAMAP-Rule" id="MF_00108"/>
    </source>
</evidence>
<accession>A0A1I7EUB1</accession>
<comment type="catalytic activity">
    <reaction evidence="1 7">
        <text>2-C-methyl-D-erythritol 4-phosphate + CTP + H(+) = 4-CDP-2-C-methyl-D-erythritol + diphosphate</text>
        <dbReference type="Rhea" id="RHEA:13429"/>
        <dbReference type="ChEBI" id="CHEBI:15378"/>
        <dbReference type="ChEBI" id="CHEBI:33019"/>
        <dbReference type="ChEBI" id="CHEBI:37563"/>
        <dbReference type="ChEBI" id="CHEBI:57823"/>
        <dbReference type="ChEBI" id="CHEBI:58262"/>
        <dbReference type="EC" id="2.7.7.60"/>
    </reaction>
</comment>
<keyword evidence="6 7" id="KW-0414">Isoprene biosynthesis</keyword>
<dbReference type="Proteomes" id="UP000183926">
    <property type="component" value="Unassembled WGS sequence"/>
</dbReference>
<dbReference type="NCBIfam" id="TIGR00453">
    <property type="entry name" value="ispD"/>
    <property type="match status" value="1"/>
</dbReference>
<dbReference type="RefSeq" id="WP_074925776.1">
    <property type="nucleotide sequence ID" value="NZ_FPBL01000001.1"/>
</dbReference>
<comment type="similarity">
    <text evidence="3 7">Belongs to the IspD/TarI cytidylyltransferase family. IspD subfamily.</text>
</comment>
<reference evidence="8 9" key="1">
    <citation type="submission" date="2016-10" db="EMBL/GenBank/DDBJ databases">
        <authorList>
            <person name="de Groot N.N."/>
        </authorList>
    </citation>
    <scope>NUCLEOTIDE SEQUENCE [LARGE SCALE GENOMIC DNA]</scope>
    <source>
        <strain evidence="8 9">Nm24</strain>
    </source>
</reference>
<dbReference type="GO" id="GO:0050518">
    <property type="term" value="F:2-C-methyl-D-erythritol 4-phosphate cytidylyltransferase activity"/>
    <property type="evidence" value="ECO:0007669"/>
    <property type="project" value="UniProtKB-UniRule"/>
</dbReference>
<keyword evidence="4 7" id="KW-0808">Transferase</keyword>
<evidence type="ECO:0000313" key="9">
    <source>
        <dbReference type="Proteomes" id="UP000183926"/>
    </source>
</evidence>
<dbReference type="InterPro" id="IPR029044">
    <property type="entry name" value="Nucleotide-diphossugar_trans"/>
</dbReference>
<evidence type="ECO:0000256" key="5">
    <source>
        <dbReference type="ARBA" id="ARBA00022695"/>
    </source>
</evidence>
<dbReference type="CDD" id="cd02516">
    <property type="entry name" value="CDP-ME_synthetase"/>
    <property type="match status" value="1"/>
</dbReference>
<protein>
    <recommendedName>
        <fullName evidence="7">2-C-methyl-D-erythritol 4-phosphate cytidylyltransferase</fullName>
        <ecNumber evidence="7">2.7.7.60</ecNumber>
    </recommendedName>
    <alternativeName>
        <fullName evidence="7">4-diphosphocytidyl-2C-methyl-D-erythritol synthase</fullName>
    </alternativeName>
    <alternativeName>
        <fullName evidence="7">MEP cytidylyltransferase</fullName>
        <shortName evidence="7">MCT</shortName>
    </alternativeName>
</protein>
<keyword evidence="5 7" id="KW-0548">Nucleotidyltransferase</keyword>
<dbReference type="SUPFAM" id="SSF53448">
    <property type="entry name" value="Nucleotide-diphospho-sugar transferases"/>
    <property type="match status" value="1"/>
</dbReference>
<proteinExistence type="inferred from homology"/>
<evidence type="ECO:0000256" key="1">
    <source>
        <dbReference type="ARBA" id="ARBA00001282"/>
    </source>
</evidence>
<evidence type="ECO:0000256" key="2">
    <source>
        <dbReference type="ARBA" id="ARBA00004787"/>
    </source>
</evidence>
<dbReference type="InterPro" id="IPR018294">
    <property type="entry name" value="ISPD_synthase_CS"/>
</dbReference>
<name>A0A1I7EUB1_9PROT</name>
<dbReference type="GO" id="GO:0019288">
    <property type="term" value="P:isopentenyl diphosphate biosynthetic process, methylerythritol 4-phosphate pathway"/>
    <property type="evidence" value="ECO:0007669"/>
    <property type="project" value="UniProtKB-UniRule"/>
</dbReference>
<feature type="site" description="Transition state stabilizer" evidence="7">
    <location>
        <position position="23"/>
    </location>
</feature>
<feature type="site" description="Positions MEP for the nucleophilic attack" evidence="7">
    <location>
        <position position="213"/>
    </location>
</feature>
<comment type="pathway">
    <text evidence="2 7">Isoprenoid biosynthesis; isopentenyl diphosphate biosynthesis via DXP pathway; isopentenyl diphosphate from 1-deoxy-D-xylulose 5-phosphate: step 2/6.</text>
</comment>
<evidence type="ECO:0000256" key="6">
    <source>
        <dbReference type="ARBA" id="ARBA00023229"/>
    </source>
</evidence>
<comment type="function">
    <text evidence="7">Catalyzes the formation of 4-diphosphocytidyl-2-C-methyl-D-erythritol from CTP and 2-C-methyl-D-erythritol 4-phosphate (MEP).</text>
</comment>
<dbReference type="InterPro" id="IPR050088">
    <property type="entry name" value="IspD/TarI_cytidylyltransf_bact"/>
</dbReference>
<dbReference type="Pfam" id="PF01128">
    <property type="entry name" value="IspD"/>
    <property type="match status" value="1"/>
</dbReference>
<dbReference type="PROSITE" id="PS01295">
    <property type="entry name" value="ISPD"/>
    <property type="match status" value="1"/>
</dbReference>
<dbReference type="AlphaFoldDB" id="A0A1I7EUB1"/>
<feature type="site" description="Transition state stabilizer" evidence="7">
    <location>
        <position position="16"/>
    </location>
</feature>
<dbReference type="OrthoDB" id="9806837at2"/>
<dbReference type="Gene3D" id="3.90.550.10">
    <property type="entry name" value="Spore Coat Polysaccharide Biosynthesis Protein SpsA, Chain A"/>
    <property type="match status" value="1"/>
</dbReference>
<organism evidence="8 9">
    <name type="scientific">Nitrosomonas eutropha</name>
    <dbReference type="NCBI Taxonomy" id="916"/>
    <lineage>
        <taxon>Bacteria</taxon>
        <taxon>Pseudomonadati</taxon>
        <taxon>Pseudomonadota</taxon>
        <taxon>Betaproteobacteria</taxon>
        <taxon>Nitrosomonadales</taxon>
        <taxon>Nitrosomonadaceae</taxon>
        <taxon>Nitrosomonas</taxon>
    </lineage>
</organism>
<dbReference type="EC" id="2.7.7.60" evidence="7"/>
<dbReference type="HAMAP" id="MF_00108">
    <property type="entry name" value="IspD"/>
    <property type="match status" value="1"/>
</dbReference>
<sequence length="235" mass="26065">MAEFIALIPAAGSGSRMGEDIPKQYRPLVGKPMIYHALRTLCSVTRISTVCVVLAPDDTEWVRHDWDEFTGKIRIFNCGGATRAESVTNGLKELRAANYAQDRDWILVHDAARPGLSTTLVEQLLDQLADDEVGGLLAVPLADTLKHMNDTGRVMRTESRKRLWQAQTPQMFRTKLLLEALEKAPTGITDDASAVEALGFSPKLVVGNAYNFKVTYPQDLKLAELILRERATTQN</sequence>
<dbReference type="InterPro" id="IPR001228">
    <property type="entry name" value="IspD"/>
</dbReference>